<protein>
    <submittedName>
        <fullName evidence="2">Uncharacterized protein</fullName>
    </submittedName>
</protein>
<keyword evidence="1" id="KW-0812">Transmembrane</keyword>
<evidence type="ECO:0000313" key="2">
    <source>
        <dbReference type="EMBL" id="CAD7640622.1"/>
    </source>
</evidence>
<feature type="non-terminal residue" evidence="2">
    <location>
        <position position="156"/>
    </location>
</feature>
<reference evidence="2" key="1">
    <citation type="submission" date="2020-11" db="EMBL/GenBank/DDBJ databases">
        <authorList>
            <person name="Tran Van P."/>
        </authorList>
    </citation>
    <scope>NUCLEOTIDE SEQUENCE</scope>
</reference>
<keyword evidence="3" id="KW-1185">Reference proteome</keyword>
<sequence length="156" mass="17179">MISGVGVARGCRGCVGAGVEYNSEYMWGGCGWVGTLSAHRLALQRGANTGLQYNVNEGMSDTQTPIRLLSTIWAPLLMPYIRVVVVKSNDKKAFSHSVVKRVRNFFEKKCLFCGPIERMGRDDAITAKFNATNAKRIAILLVLTLIAYHGVLHVTY</sequence>
<evidence type="ECO:0000313" key="3">
    <source>
        <dbReference type="Proteomes" id="UP000759131"/>
    </source>
</evidence>
<keyword evidence="1" id="KW-0472">Membrane</keyword>
<dbReference type="EMBL" id="CAJPIZ010023912">
    <property type="protein sequence ID" value="CAG2118344.1"/>
    <property type="molecule type" value="Genomic_DNA"/>
</dbReference>
<accession>A0A7R9LFK6</accession>
<keyword evidence="1" id="KW-1133">Transmembrane helix</keyword>
<dbReference type="EMBL" id="OC878487">
    <property type="protein sequence ID" value="CAD7640622.1"/>
    <property type="molecule type" value="Genomic_DNA"/>
</dbReference>
<feature type="transmembrane region" description="Helical" evidence="1">
    <location>
        <begin position="137"/>
        <end position="155"/>
    </location>
</feature>
<dbReference type="Proteomes" id="UP000759131">
    <property type="component" value="Unassembled WGS sequence"/>
</dbReference>
<dbReference type="AlphaFoldDB" id="A0A7R9LFK6"/>
<organism evidence="2">
    <name type="scientific">Medioppia subpectinata</name>
    <dbReference type="NCBI Taxonomy" id="1979941"/>
    <lineage>
        <taxon>Eukaryota</taxon>
        <taxon>Metazoa</taxon>
        <taxon>Ecdysozoa</taxon>
        <taxon>Arthropoda</taxon>
        <taxon>Chelicerata</taxon>
        <taxon>Arachnida</taxon>
        <taxon>Acari</taxon>
        <taxon>Acariformes</taxon>
        <taxon>Sarcoptiformes</taxon>
        <taxon>Oribatida</taxon>
        <taxon>Brachypylina</taxon>
        <taxon>Oppioidea</taxon>
        <taxon>Oppiidae</taxon>
        <taxon>Medioppia</taxon>
    </lineage>
</organism>
<gene>
    <name evidence="2" type="ORF">OSB1V03_LOCUS18296</name>
</gene>
<proteinExistence type="predicted"/>
<name>A0A7R9LFK6_9ACAR</name>
<evidence type="ECO:0000256" key="1">
    <source>
        <dbReference type="SAM" id="Phobius"/>
    </source>
</evidence>